<dbReference type="EMBL" id="CAJVPT010025964">
    <property type="protein sequence ID" value="CAG8677463.1"/>
    <property type="molecule type" value="Genomic_DNA"/>
</dbReference>
<dbReference type="Proteomes" id="UP000789525">
    <property type="component" value="Unassembled WGS sequence"/>
</dbReference>
<name>A0ACA9NVP1_9GLOM</name>
<accession>A0ACA9NVP1</accession>
<sequence length="62" mass="6907">SIPTERSASRSFMILEKISMDTKMLENDGSHSDKPNLDSPANVDGAKEVRENFDGLYYTVPT</sequence>
<keyword evidence="2" id="KW-1185">Reference proteome</keyword>
<comment type="caution">
    <text evidence="1">The sequence shown here is derived from an EMBL/GenBank/DDBJ whole genome shotgun (WGS) entry which is preliminary data.</text>
</comment>
<evidence type="ECO:0000313" key="1">
    <source>
        <dbReference type="EMBL" id="CAG8677463.1"/>
    </source>
</evidence>
<evidence type="ECO:0000313" key="2">
    <source>
        <dbReference type="Proteomes" id="UP000789525"/>
    </source>
</evidence>
<reference evidence="1" key="1">
    <citation type="submission" date="2021-06" db="EMBL/GenBank/DDBJ databases">
        <authorList>
            <person name="Kallberg Y."/>
            <person name="Tangrot J."/>
            <person name="Rosling A."/>
        </authorList>
    </citation>
    <scope>NUCLEOTIDE SEQUENCE</scope>
    <source>
        <strain evidence="1">CL356</strain>
    </source>
</reference>
<proteinExistence type="predicted"/>
<organism evidence="1 2">
    <name type="scientific">Acaulospora colombiana</name>
    <dbReference type="NCBI Taxonomy" id="27376"/>
    <lineage>
        <taxon>Eukaryota</taxon>
        <taxon>Fungi</taxon>
        <taxon>Fungi incertae sedis</taxon>
        <taxon>Mucoromycota</taxon>
        <taxon>Glomeromycotina</taxon>
        <taxon>Glomeromycetes</taxon>
        <taxon>Diversisporales</taxon>
        <taxon>Acaulosporaceae</taxon>
        <taxon>Acaulospora</taxon>
    </lineage>
</organism>
<protein>
    <submittedName>
        <fullName evidence="1">4936_t:CDS:1</fullName>
    </submittedName>
</protein>
<feature type="non-terminal residue" evidence="1">
    <location>
        <position position="1"/>
    </location>
</feature>
<gene>
    <name evidence="1" type="ORF">ACOLOM_LOCUS9201</name>
</gene>